<evidence type="ECO:0000313" key="1">
    <source>
        <dbReference type="EMBL" id="SCM72386.1"/>
    </source>
</evidence>
<sequence>MFVIIHFEHCHLNRPDIAETGAPQGDTRGLPALCSDASGGTGGFNA</sequence>
<protein>
    <submittedName>
        <fullName evidence="1">Uncharacterized protein</fullName>
    </submittedName>
</protein>
<organism evidence="1">
    <name type="scientific">uncultured Desulfovibrio sp</name>
    <dbReference type="NCBI Taxonomy" id="167968"/>
    <lineage>
        <taxon>Bacteria</taxon>
        <taxon>Pseudomonadati</taxon>
        <taxon>Thermodesulfobacteriota</taxon>
        <taxon>Desulfovibrionia</taxon>
        <taxon>Desulfovibrionales</taxon>
        <taxon>Desulfovibrionaceae</taxon>
        <taxon>Desulfovibrio</taxon>
        <taxon>environmental samples</taxon>
    </lineage>
</organism>
<name>A0A212L4E2_9BACT</name>
<dbReference type="AlphaFoldDB" id="A0A212L4E2"/>
<proteinExistence type="predicted"/>
<gene>
    <name evidence="1" type="ORF">KL86DES1_20575</name>
</gene>
<accession>A0A212L4E2</accession>
<reference evidence="1" key="1">
    <citation type="submission" date="2016-08" db="EMBL/GenBank/DDBJ databases">
        <authorList>
            <person name="Seilhamer J.J."/>
        </authorList>
    </citation>
    <scope>NUCLEOTIDE SEQUENCE</scope>
    <source>
        <strain evidence="1">86-1</strain>
    </source>
</reference>
<dbReference type="EMBL" id="FMJC01000002">
    <property type="protein sequence ID" value="SCM72386.1"/>
    <property type="molecule type" value="Genomic_DNA"/>
</dbReference>